<sequence length="176" mass="19259">TPERDPVISGLQPRYYVGDPVQVNCTSAPSKPAAALTWYIQEQQAESNYLIDFAPVSTSDGLETSILGLHFRAQLEHLKNGHLKLRCTATIAAVYFRENTVFARAKLTERADPPKSHSMFAAINLSSFPSSTSSTSSSTTNTDQHYLHLSLHFQAASLHPSFNPTIISLPPPPNPP</sequence>
<evidence type="ECO:0000313" key="4">
    <source>
        <dbReference type="Proteomes" id="UP001286313"/>
    </source>
</evidence>
<evidence type="ECO:0000313" key="3">
    <source>
        <dbReference type="EMBL" id="KAK3851667.1"/>
    </source>
</evidence>
<organism evidence="3 4">
    <name type="scientific">Petrolisthes cinctipes</name>
    <name type="common">Flat porcelain crab</name>
    <dbReference type="NCBI Taxonomy" id="88211"/>
    <lineage>
        <taxon>Eukaryota</taxon>
        <taxon>Metazoa</taxon>
        <taxon>Ecdysozoa</taxon>
        <taxon>Arthropoda</taxon>
        <taxon>Crustacea</taxon>
        <taxon>Multicrustacea</taxon>
        <taxon>Malacostraca</taxon>
        <taxon>Eumalacostraca</taxon>
        <taxon>Eucarida</taxon>
        <taxon>Decapoda</taxon>
        <taxon>Pleocyemata</taxon>
        <taxon>Anomura</taxon>
        <taxon>Galatheoidea</taxon>
        <taxon>Porcellanidae</taxon>
        <taxon>Petrolisthes</taxon>
    </lineage>
</organism>
<dbReference type="AlphaFoldDB" id="A0AAE1EGP8"/>
<feature type="non-terminal residue" evidence="3">
    <location>
        <position position="176"/>
    </location>
</feature>
<dbReference type="InterPro" id="IPR013162">
    <property type="entry name" value="CD80_C2-set"/>
</dbReference>
<dbReference type="Pfam" id="PF08205">
    <property type="entry name" value="C2-set_2"/>
    <property type="match status" value="1"/>
</dbReference>
<dbReference type="InterPro" id="IPR036179">
    <property type="entry name" value="Ig-like_dom_sf"/>
</dbReference>
<dbReference type="Gene3D" id="2.60.40.10">
    <property type="entry name" value="Immunoglobulins"/>
    <property type="match status" value="1"/>
</dbReference>
<dbReference type="EMBL" id="JAWQEG010007788">
    <property type="protein sequence ID" value="KAK3851667.1"/>
    <property type="molecule type" value="Genomic_DNA"/>
</dbReference>
<proteinExistence type="predicted"/>
<dbReference type="PANTHER" id="PTHR21261:SF15">
    <property type="entry name" value="BEATEN PATH IIIA, ISOFORM D-RELATED"/>
    <property type="match status" value="1"/>
</dbReference>
<protein>
    <recommendedName>
        <fullName evidence="2">CD80-like immunoglobulin C2-set domain-containing protein</fullName>
    </recommendedName>
</protein>
<evidence type="ECO:0000256" key="1">
    <source>
        <dbReference type="ARBA" id="ARBA00023157"/>
    </source>
</evidence>
<dbReference type="PANTHER" id="PTHR21261">
    <property type="entry name" value="BEAT PROTEIN"/>
    <property type="match status" value="1"/>
</dbReference>
<reference evidence="3" key="1">
    <citation type="submission" date="2023-10" db="EMBL/GenBank/DDBJ databases">
        <title>Genome assemblies of two species of porcelain crab, Petrolisthes cinctipes and Petrolisthes manimaculis (Anomura: Porcellanidae).</title>
        <authorList>
            <person name="Angst P."/>
        </authorList>
    </citation>
    <scope>NUCLEOTIDE SEQUENCE</scope>
    <source>
        <strain evidence="3">PB745_01</strain>
        <tissue evidence="3">Gill</tissue>
    </source>
</reference>
<keyword evidence="1" id="KW-1015">Disulfide bond</keyword>
<keyword evidence="4" id="KW-1185">Reference proteome</keyword>
<dbReference type="InterPro" id="IPR013783">
    <property type="entry name" value="Ig-like_fold"/>
</dbReference>
<accession>A0AAE1EGP8</accession>
<feature type="domain" description="CD80-like immunoglobulin C2-set" evidence="2">
    <location>
        <begin position="21"/>
        <end position="71"/>
    </location>
</feature>
<evidence type="ECO:0000259" key="2">
    <source>
        <dbReference type="Pfam" id="PF08205"/>
    </source>
</evidence>
<name>A0AAE1EGP8_PETCI</name>
<dbReference type="SUPFAM" id="SSF48726">
    <property type="entry name" value="Immunoglobulin"/>
    <property type="match status" value="1"/>
</dbReference>
<gene>
    <name evidence="3" type="ORF">Pcinc_041701</name>
</gene>
<comment type="caution">
    <text evidence="3">The sequence shown here is derived from an EMBL/GenBank/DDBJ whole genome shotgun (WGS) entry which is preliminary data.</text>
</comment>
<dbReference type="Proteomes" id="UP001286313">
    <property type="component" value="Unassembled WGS sequence"/>
</dbReference>